<dbReference type="RefSeq" id="WP_205005651.1">
    <property type="nucleotide sequence ID" value="NZ_CBCRXA010000004.1"/>
</dbReference>
<dbReference type="NCBIfam" id="NF041002">
    <property type="entry name" value="pilin_ComGF"/>
    <property type="match status" value="1"/>
</dbReference>
<protein>
    <submittedName>
        <fullName evidence="1">Competence protein ComGF</fullName>
    </submittedName>
</protein>
<dbReference type="Proteomes" id="UP000823201">
    <property type="component" value="Unassembled WGS sequence"/>
</dbReference>
<dbReference type="InterPro" id="IPR016977">
    <property type="entry name" value="ComGF"/>
</dbReference>
<accession>A0ABS2Q6M1</accession>
<evidence type="ECO:0000313" key="2">
    <source>
        <dbReference type="Proteomes" id="UP000823201"/>
    </source>
</evidence>
<dbReference type="Pfam" id="PF15980">
    <property type="entry name" value="ComGF"/>
    <property type="match status" value="1"/>
</dbReference>
<keyword evidence="2" id="KW-1185">Reference proteome</keyword>
<organism evidence="1 2">
    <name type="scientific">Sporolactobacillus spathodeae</name>
    <dbReference type="NCBI Taxonomy" id="1465502"/>
    <lineage>
        <taxon>Bacteria</taxon>
        <taxon>Bacillati</taxon>
        <taxon>Bacillota</taxon>
        <taxon>Bacilli</taxon>
        <taxon>Bacillales</taxon>
        <taxon>Sporolactobacillaceae</taxon>
        <taxon>Sporolactobacillus</taxon>
    </lineage>
</organism>
<comment type="caution">
    <text evidence="1">The sequence shown here is derived from an EMBL/GenBank/DDBJ whole genome shotgun (WGS) entry which is preliminary data.</text>
</comment>
<gene>
    <name evidence="1" type="ORF">JOC27_000744</name>
</gene>
<sequence>MKHPEGFTLLSMMLALCLMSVSLLLVVSLSKVLVSRSIHPENTAKDCFLFFSQTGSEIHSAESVSASASGKQLTVKKDGNNITYKWLSNHRVIRQVNGLGYEIVLMHVSNILFQTHNNELWIEVTDDQTNNYYWEDESYLQIN</sequence>
<reference evidence="1 2" key="1">
    <citation type="submission" date="2021-01" db="EMBL/GenBank/DDBJ databases">
        <title>Genomic Encyclopedia of Type Strains, Phase IV (KMG-IV): sequencing the most valuable type-strain genomes for metagenomic binning, comparative biology and taxonomic classification.</title>
        <authorList>
            <person name="Goeker M."/>
        </authorList>
    </citation>
    <scope>NUCLEOTIDE SEQUENCE [LARGE SCALE GENOMIC DNA]</scope>
    <source>
        <strain evidence="1 2">DSM 100968</strain>
    </source>
</reference>
<proteinExistence type="predicted"/>
<evidence type="ECO:0000313" key="1">
    <source>
        <dbReference type="EMBL" id="MBM7657301.1"/>
    </source>
</evidence>
<name>A0ABS2Q6M1_9BACL</name>
<dbReference type="EMBL" id="JAFBEV010000005">
    <property type="protein sequence ID" value="MBM7657301.1"/>
    <property type="molecule type" value="Genomic_DNA"/>
</dbReference>